<evidence type="ECO:0000256" key="14">
    <source>
        <dbReference type="PIRSR" id="PIRSR603373-1"/>
    </source>
</evidence>
<dbReference type="STRING" id="563192.HMPREF0179_00802"/>
<evidence type="ECO:0000256" key="12">
    <source>
        <dbReference type="ARBA" id="ARBA00023136"/>
    </source>
</evidence>
<dbReference type="EMBL" id="ADCP02000001">
    <property type="protein sequence ID" value="EFV45382.1"/>
    <property type="molecule type" value="Genomic_DNA"/>
</dbReference>
<dbReference type="AlphaFoldDB" id="E5Y3P1"/>
<evidence type="ECO:0000313" key="18">
    <source>
        <dbReference type="EMBL" id="EFV45382.1"/>
    </source>
</evidence>
<feature type="transmembrane region" description="Helical" evidence="16">
    <location>
        <begin position="300"/>
        <end position="320"/>
    </location>
</feature>
<reference evidence="18 19" key="2">
    <citation type="submission" date="2013-04" db="EMBL/GenBank/DDBJ databases">
        <title>The Genome Sequence of Bilophila wadsworthia 3_1_6.</title>
        <authorList>
            <consortium name="The Broad Institute Genomics Platform"/>
            <person name="Earl A."/>
            <person name="Ward D."/>
            <person name="Feldgarden M."/>
            <person name="Gevers D."/>
            <person name="Sibley C."/>
            <person name="Strauss J."/>
            <person name="Allen-Vercoe E."/>
            <person name="Walker B."/>
            <person name="Young S."/>
            <person name="Zeng Q."/>
            <person name="Gargeya S."/>
            <person name="Fitzgerald M."/>
            <person name="Haas B."/>
            <person name="Abouelleil A."/>
            <person name="Allen A.W."/>
            <person name="Alvarado L."/>
            <person name="Arachchi H.M."/>
            <person name="Berlin A.M."/>
            <person name="Chapman S.B."/>
            <person name="Gainer-Dewar J."/>
            <person name="Goldberg J."/>
            <person name="Griggs A."/>
            <person name="Gujja S."/>
            <person name="Hansen M."/>
            <person name="Howarth C."/>
            <person name="Imamovic A."/>
            <person name="Ireland A."/>
            <person name="Larimer J."/>
            <person name="McCowan C."/>
            <person name="Murphy C."/>
            <person name="Pearson M."/>
            <person name="Poon T.W."/>
            <person name="Priest M."/>
            <person name="Roberts A."/>
            <person name="Saif S."/>
            <person name="Shea T."/>
            <person name="Sisk P."/>
            <person name="Sykes S."/>
            <person name="Wortman J."/>
            <person name="Nusbaum C."/>
            <person name="Birren B."/>
        </authorList>
    </citation>
    <scope>NUCLEOTIDE SEQUENCE [LARGE SCALE GENOMIC DNA]</scope>
    <source>
        <strain evidence="18 19">3_1_6</strain>
    </source>
</reference>
<dbReference type="RefSeq" id="WP_005025257.1">
    <property type="nucleotide sequence ID" value="NZ_KE150238.1"/>
</dbReference>
<dbReference type="InterPro" id="IPR041069">
    <property type="entry name" value="FeoB_Cyto"/>
</dbReference>
<keyword evidence="15" id="KW-0479">Metal-binding</keyword>
<dbReference type="GeneID" id="78085938"/>
<evidence type="ECO:0000256" key="3">
    <source>
        <dbReference type="ARBA" id="ARBA00022475"/>
    </source>
</evidence>
<feature type="binding site" evidence="15">
    <location>
        <position position="23"/>
    </location>
    <ligand>
        <name>Mg(2+)</name>
        <dbReference type="ChEBI" id="CHEBI:18420"/>
        <label>2</label>
    </ligand>
</feature>
<dbReference type="GO" id="GO:0005886">
    <property type="term" value="C:plasma membrane"/>
    <property type="evidence" value="ECO:0007669"/>
    <property type="project" value="UniProtKB-SubCell"/>
</dbReference>
<dbReference type="Proteomes" id="UP000006034">
    <property type="component" value="Unassembled WGS sequence"/>
</dbReference>
<feature type="binding site" evidence="14">
    <location>
        <begin position="58"/>
        <end position="61"/>
    </location>
    <ligand>
        <name>GTP</name>
        <dbReference type="ChEBI" id="CHEBI:37565"/>
        <label>1</label>
    </ligand>
</feature>
<evidence type="ECO:0000256" key="16">
    <source>
        <dbReference type="RuleBase" id="RU362098"/>
    </source>
</evidence>
<feature type="transmembrane region" description="Helical" evidence="16">
    <location>
        <begin position="702"/>
        <end position="723"/>
    </location>
</feature>
<keyword evidence="11 14" id="KW-0342">GTP-binding</keyword>
<dbReference type="CDD" id="cd01879">
    <property type="entry name" value="FeoB"/>
    <property type="match status" value="1"/>
</dbReference>
<dbReference type="PROSITE" id="PS51711">
    <property type="entry name" value="G_FEOB"/>
    <property type="match status" value="1"/>
</dbReference>
<keyword evidence="10" id="KW-0406">Ion transport</keyword>
<dbReference type="Pfam" id="PF07670">
    <property type="entry name" value="Gate"/>
    <property type="match status" value="2"/>
</dbReference>
<evidence type="ECO:0000256" key="1">
    <source>
        <dbReference type="ARBA" id="ARBA00004429"/>
    </source>
</evidence>
<feature type="transmembrane region" description="Helical" evidence="16">
    <location>
        <begin position="438"/>
        <end position="464"/>
    </location>
</feature>
<dbReference type="FunFam" id="3.40.50.300:FF:000426">
    <property type="entry name" value="Ferrous iron transport protein B"/>
    <property type="match status" value="1"/>
</dbReference>
<keyword evidence="15" id="KW-0460">Magnesium</keyword>
<evidence type="ECO:0000313" key="19">
    <source>
        <dbReference type="Proteomes" id="UP000006034"/>
    </source>
</evidence>
<dbReference type="InterPro" id="IPR011642">
    <property type="entry name" value="Gate_dom"/>
</dbReference>
<evidence type="ECO:0000256" key="8">
    <source>
        <dbReference type="ARBA" id="ARBA00022989"/>
    </source>
</evidence>
<dbReference type="HOGENOM" id="CLU_013350_3_2_7"/>
<feature type="binding site" evidence="14">
    <location>
        <begin position="36"/>
        <end position="40"/>
    </location>
    <ligand>
        <name>GTP</name>
        <dbReference type="ChEBI" id="CHEBI:37565"/>
        <label>1</label>
    </ligand>
</feature>
<dbReference type="eggNOG" id="COG0370">
    <property type="taxonomic scope" value="Bacteria"/>
</dbReference>
<feature type="transmembrane region" description="Helical" evidence="16">
    <location>
        <begin position="399"/>
        <end position="426"/>
    </location>
</feature>
<sequence>MDPQLTIALAGNPNSGKTTAFNALTGSHQHVGNYPGITVEKKEGFIKMPSGRCVRFIDLPGTYSLTAYTQEETVARHVLAQERPDVVIDVLNAGALERNLYLTIQLLELGVPVVLALNMMDEAAKQGMTIDIERLSQRLGFPVMATVARTGEGLPELLKATEAYIETKRGEPWEPLHISYGPDLDPVLRDMEAAIAEAGLLASEYPARWVALKLLEQDEEILTRSRAEAPELAADLERQVDEVARHLRDTLNTWPEAVIADYRYGFISSLLRDGVLVRLQDMHARIQFSDRMDKVLTHPFMGPAIMLGVLYLLYTVTFTIGEIPMGWVEQGFALLREGADAVLPDGQLKSLVLSGIIDGVGGVMSFVPLIMLIFLQIAFLEDTGYMARMAYMLDRIFRIFGLHGCSVMPFIVGGGIAGGCAVPGVLAARTLRSPREKIATLLTVPFMACGAKLPVFILFSGVFFPGHEAAVMFGLTLTGWVVALLTARLLRSTIIRGPSTPFVMELPPYRLPTMLGLAIHTGERTFEYLKKAGTVILAISIILWAAMAYPQLPLDTRAHFAGAQQTIEANLEAAKASGGDVAALEEQLTALHGERAERALQHSFAGRLGMALEPLTRPAGFDWRTDIALVGGFAAKEVIVATLGTAYSLGDIDPEDPTPLAQQIRNDGRWTPATALALLVFVLLYAPCLVTVAAIRQETGSWGWPVFSMVFNTLIAFGAAVAVRHVTMLFL</sequence>
<comment type="similarity">
    <text evidence="16">Belongs to the TRAFAC class TrmE-Era-EngA-EngB-Septin-like GTPase superfamily. FeoB GTPase (TC 9.A.8) family.</text>
</comment>
<feature type="transmembrane region" description="Helical" evidence="16">
    <location>
        <begin position="675"/>
        <end position="696"/>
    </location>
</feature>
<keyword evidence="8 16" id="KW-1133">Transmembrane helix</keyword>
<reference evidence="18 19" key="1">
    <citation type="submission" date="2010-10" db="EMBL/GenBank/DDBJ databases">
        <authorList>
            <consortium name="The Broad Institute Genome Sequencing Platform"/>
            <person name="Ward D."/>
            <person name="Earl A."/>
            <person name="Feldgarden M."/>
            <person name="Young S.K."/>
            <person name="Gargeya S."/>
            <person name="Zeng Q."/>
            <person name="Alvarado L."/>
            <person name="Berlin A."/>
            <person name="Bochicchio J."/>
            <person name="Chapman S.B."/>
            <person name="Chen Z."/>
            <person name="Freedman E."/>
            <person name="Gellesch M."/>
            <person name="Goldberg J."/>
            <person name="Griggs A."/>
            <person name="Gujja S."/>
            <person name="Heilman E."/>
            <person name="Heiman D."/>
            <person name="Howarth C."/>
            <person name="Mehta T."/>
            <person name="Neiman D."/>
            <person name="Pearson M."/>
            <person name="Roberts A."/>
            <person name="Saif S."/>
            <person name="Shea T."/>
            <person name="Shenoy N."/>
            <person name="Sisk P."/>
            <person name="Stolte C."/>
            <person name="Sykes S."/>
            <person name="White J."/>
            <person name="Yandava C."/>
            <person name="Allen-Vercoe E."/>
            <person name="Sibley C."/>
            <person name="Ambrose C.E."/>
            <person name="Strauss J."/>
            <person name="Daigneault M."/>
            <person name="Haas B."/>
            <person name="Nusbaum C."/>
            <person name="Birren B."/>
        </authorList>
    </citation>
    <scope>NUCLEOTIDE SEQUENCE [LARGE SCALE GENOMIC DNA]</scope>
    <source>
        <strain evidence="18 19">3_1_6</strain>
    </source>
</reference>
<organism evidence="18 19">
    <name type="scientific">Bilophila wadsworthia (strain 3_1_6)</name>
    <dbReference type="NCBI Taxonomy" id="563192"/>
    <lineage>
        <taxon>Bacteria</taxon>
        <taxon>Pseudomonadati</taxon>
        <taxon>Thermodesulfobacteriota</taxon>
        <taxon>Desulfovibrionia</taxon>
        <taxon>Desulfovibrionales</taxon>
        <taxon>Desulfovibrionaceae</taxon>
        <taxon>Bilophila</taxon>
    </lineage>
</organism>
<keyword evidence="9 16" id="KW-0408">Iron</keyword>
<keyword evidence="12 16" id="KW-0472">Membrane</keyword>
<comment type="caution">
    <text evidence="18">The sequence shown here is derived from an EMBL/GenBank/DDBJ whole genome shotgun (WGS) entry which is preliminary data.</text>
</comment>
<evidence type="ECO:0000256" key="4">
    <source>
        <dbReference type="ARBA" id="ARBA00022496"/>
    </source>
</evidence>
<dbReference type="GO" id="GO:0015093">
    <property type="term" value="F:ferrous iron transmembrane transporter activity"/>
    <property type="evidence" value="ECO:0007669"/>
    <property type="project" value="UniProtKB-UniRule"/>
</dbReference>
<dbReference type="PANTHER" id="PTHR43185:SF1">
    <property type="entry name" value="FE(2+) TRANSPORTER FEOB"/>
    <property type="match status" value="1"/>
</dbReference>
<evidence type="ECO:0000256" key="5">
    <source>
        <dbReference type="ARBA" id="ARBA00022519"/>
    </source>
</evidence>
<evidence type="ECO:0000256" key="2">
    <source>
        <dbReference type="ARBA" id="ARBA00022448"/>
    </source>
</evidence>
<comment type="subcellular location">
    <subcellularLocation>
        <location evidence="1 16">Cell inner membrane</location>
        <topology evidence="1 16">Multi-pass membrane protein</topology>
    </subcellularLocation>
</comment>
<dbReference type="PANTHER" id="PTHR43185">
    <property type="entry name" value="FERROUS IRON TRANSPORT PROTEIN B"/>
    <property type="match status" value="1"/>
</dbReference>
<dbReference type="GO" id="GO:0046872">
    <property type="term" value="F:metal ion binding"/>
    <property type="evidence" value="ECO:0007669"/>
    <property type="project" value="UniProtKB-KW"/>
</dbReference>
<comment type="function">
    <text evidence="16">Probable transporter of a GTP-driven Fe(2+) uptake system.</text>
</comment>
<proteinExistence type="inferred from homology"/>
<keyword evidence="7 14" id="KW-0547">Nucleotide-binding</keyword>
<evidence type="ECO:0000256" key="11">
    <source>
        <dbReference type="ARBA" id="ARBA00023134"/>
    </source>
</evidence>
<dbReference type="GO" id="GO:0005525">
    <property type="term" value="F:GTP binding"/>
    <property type="evidence" value="ECO:0007669"/>
    <property type="project" value="UniProtKB-KW"/>
</dbReference>
<feature type="domain" description="FeoB-type G" evidence="17">
    <location>
        <begin position="4"/>
        <end position="167"/>
    </location>
</feature>
<dbReference type="Gene3D" id="1.10.287.1770">
    <property type="match status" value="1"/>
</dbReference>
<evidence type="ECO:0000256" key="7">
    <source>
        <dbReference type="ARBA" id="ARBA00022741"/>
    </source>
</evidence>
<dbReference type="InterPro" id="IPR011640">
    <property type="entry name" value="Fe2_transport_prot_B_C"/>
</dbReference>
<protein>
    <recommendedName>
        <fullName evidence="13 16">Ferrous iron transport protein B</fullName>
    </recommendedName>
</protein>
<dbReference type="InterPro" id="IPR003373">
    <property type="entry name" value="Fe2_transport_prot-B"/>
</dbReference>
<evidence type="ECO:0000256" key="15">
    <source>
        <dbReference type="PIRSR" id="PIRSR603373-2"/>
    </source>
</evidence>
<keyword evidence="6 16" id="KW-0812">Transmembrane</keyword>
<feature type="transmembrane region" description="Helical" evidence="16">
    <location>
        <begin position="356"/>
        <end position="379"/>
    </location>
</feature>
<dbReference type="Pfam" id="PF02421">
    <property type="entry name" value="FeoB_N"/>
    <property type="match status" value="1"/>
</dbReference>
<feature type="binding site" evidence="15">
    <location>
        <position position="26"/>
    </location>
    <ligand>
        <name>Mg(2+)</name>
        <dbReference type="ChEBI" id="CHEBI:18420"/>
        <label>2</label>
    </ligand>
</feature>
<evidence type="ECO:0000256" key="13">
    <source>
        <dbReference type="NCBIfam" id="TIGR00437"/>
    </source>
</evidence>
<feature type="binding site" evidence="15">
    <location>
        <position position="22"/>
    </location>
    <ligand>
        <name>Mg(2+)</name>
        <dbReference type="ChEBI" id="CHEBI:18420"/>
        <label>1</label>
    </ligand>
</feature>
<dbReference type="Pfam" id="PF17910">
    <property type="entry name" value="FeoB_Cyto"/>
    <property type="match status" value="1"/>
</dbReference>
<dbReference type="Gene3D" id="3.40.50.300">
    <property type="entry name" value="P-loop containing nucleotide triphosphate hydrolases"/>
    <property type="match status" value="1"/>
</dbReference>
<keyword evidence="5" id="KW-0997">Cell inner membrane</keyword>
<evidence type="ECO:0000259" key="17">
    <source>
        <dbReference type="PROSITE" id="PS51711"/>
    </source>
</evidence>
<dbReference type="PRINTS" id="PR00326">
    <property type="entry name" value="GTP1OBG"/>
</dbReference>
<dbReference type="Pfam" id="PF07664">
    <property type="entry name" value="FeoB_C"/>
    <property type="match status" value="1"/>
</dbReference>
<evidence type="ECO:0000256" key="10">
    <source>
        <dbReference type="ARBA" id="ARBA00023065"/>
    </source>
</evidence>
<keyword evidence="3" id="KW-1003">Cell membrane</keyword>
<evidence type="ECO:0000256" key="9">
    <source>
        <dbReference type="ARBA" id="ARBA00023004"/>
    </source>
</evidence>
<dbReference type="OrthoDB" id="9809127at2"/>
<name>E5Y3P1_BILW3</name>
<evidence type="ECO:0000256" key="6">
    <source>
        <dbReference type="ARBA" id="ARBA00022692"/>
    </source>
</evidence>
<gene>
    <name evidence="18" type="ORF">HMPREF0179_00802</name>
</gene>
<feature type="transmembrane region" description="Helical" evidence="16">
    <location>
        <begin position="470"/>
        <end position="490"/>
    </location>
</feature>
<dbReference type="InterPro" id="IPR050860">
    <property type="entry name" value="FeoB_GTPase"/>
</dbReference>
<keyword evidence="19" id="KW-1185">Reference proteome</keyword>
<dbReference type="InterPro" id="IPR030389">
    <property type="entry name" value="G_FEOB_dom"/>
</dbReference>
<feature type="binding site" evidence="14">
    <location>
        <begin position="118"/>
        <end position="121"/>
    </location>
    <ligand>
        <name>GTP</name>
        <dbReference type="ChEBI" id="CHEBI:37565"/>
        <label>1</label>
    </ligand>
</feature>
<feature type="binding site" evidence="14">
    <location>
        <begin position="11"/>
        <end position="18"/>
    </location>
    <ligand>
        <name>GTP</name>
        <dbReference type="ChEBI" id="CHEBI:37565"/>
        <label>1</label>
    </ligand>
</feature>
<feature type="binding site" evidence="15">
    <location>
        <position position="25"/>
    </location>
    <ligand>
        <name>Mg(2+)</name>
        <dbReference type="ChEBI" id="CHEBI:18420"/>
        <label>2</label>
    </ligand>
</feature>
<feature type="transmembrane region" description="Helical" evidence="16">
    <location>
        <begin position="532"/>
        <end position="549"/>
    </location>
</feature>
<keyword evidence="4 16" id="KW-0410">Iron transport</keyword>
<dbReference type="InterPro" id="IPR027417">
    <property type="entry name" value="P-loop_NTPase"/>
</dbReference>
<accession>E5Y3P1</accession>
<keyword evidence="2 16" id="KW-0813">Transport</keyword>
<dbReference type="SUPFAM" id="SSF52540">
    <property type="entry name" value="P-loop containing nucleoside triphosphate hydrolases"/>
    <property type="match status" value="1"/>
</dbReference>
<dbReference type="InterPro" id="IPR006073">
    <property type="entry name" value="GTP-bd"/>
</dbReference>
<dbReference type="NCBIfam" id="TIGR00437">
    <property type="entry name" value="feoB"/>
    <property type="match status" value="1"/>
</dbReference>